<name>A0AA44CBH7_9HYPH</name>
<evidence type="ECO:0000313" key="10">
    <source>
        <dbReference type="Proteomes" id="UP001155840"/>
    </source>
</evidence>
<dbReference type="Pfam" id="PF01032">
    <property type="entry name" value="FecCD"/>
    <property type="match status" value="1"/>
</dbReference>
<keyword evidence="7 8" id="KW-0472">Membrane</keyword>
<organism evidence="9 10">
    <name type="scientific">Ferranicluibacter rubi</name>
    <dbReference type="NCBI Taxonomy" id="2715133"/>
    <lineage>
        <taxon>Bacteria</taxon>
        <taxon>Pseudomonadati</taxon>
        <taxon>Pseudomonadota</taxon>
        <taxon>Alphaproteobacteria</taxon>
        <taxon>Hyphomicrobiales</taxon>
        <taxon>Rhizobiaceae</taxon>
        <taxon>Ferranicluibacter</taxon>
    </lineage>
</organism>
<feature type="transmembrane region" description="Helical" evidence="8">
    <location>
        <begin position="63"/>
        <end position="80"/>
    </location>
</feature>
<gene>
    <name evidence="9" type="ORF">G8E10_13730</name>
</gene>
<dbReference type="Proteomes" id="UP001155840">
    <property type="component" value="Unassembled WGS sequence"/>
</dbReference>
<dbReference type="PANTHER" id="PTHR30472">
    <property type="entry name" value="FERRIC ENTEROBACTIN TRANSPORT SYSTEM PERMEASE PROTEIN"/>
    <property type="match status" value="1"/>
</dbReference>
<protein>
    <submittedName>
        <fullName evidence="9">Iron chelate uptake ABC transporter family permease subunit</fullName>
    </submittedName>
</protein>
<keyword evidence="10" id="KW-1185">Reference proteome</keyword>
<comment type="similarity">
    <text evidence="2">Belongs to the binding-protein-dependent transport system permease family. FecCD subfamily.</text>
</comment>
<dbReference type="SUPFAM" id="SSF81345">
    <property type="entry name" value="ABC transporter involved in vitamin B12 uptake, BtuC"/>
    <property type="match status" value="1"/>
</dbReference>
<proteinExistence type="inferred from homology"/>
<comment type="caution">
    <text evidence="9">The sequence shown here is derived from an EMBL/GenBank/DDBJ whole genome shotgun (WGS) entry which is preliminary data.</text>
</comment>
<evidence type="ECO:0000256" key="2">
    <source>
        <dbReference type="ARBA" id="ARBA00007935"/>
    </source>
</evidence>
<dbReference type="GO" id="GO:0022857">
    <property type="term" value="F:transmembrane transporter activity"/>
    <property type="evidence" value="ECO:0007669"/>
    <property type="project" value="InterPro"/>
</dbReference>
<feature type="transmembrane region" description="Helical" evidence="8">
    <location>
        <begin position="285"/>
        <end position="303"/>
    </location>
</feature>
<feature type="transmembrane region" description="Helical" evidence="8">
    <location>
        <begin position="119"/>
        <end position="138"/>
    </location>
</feature>
<feature type="transmembrane region" description="Helical" evidence="8">
    <location>
        <begin position="253"/>
        <end position="273"/>
    </location>
</feature>
<dbReference type="InterPro" id="IPR000522">
    <property type="entry name" value="ABC_transptr_permease_BtuC"/>
</dbReference>
<accession>A0AA44CBH7</accession>
<evidence type="ECO:0000256" key="6">
    <source>
        <dbReference type="ARBA" id="ARBA00022989"/>
    </source>
</evidence>
<reference evidence="9" key="1">
    <citation type="submission" date="2020-03" db="EMBL/GenBank/DDBJ databases">
        <title>Ferranicluibacter endophyticum gen. nov., sp. nov., a new genus isolated from Rubus ulmifolius Schott. stem.</title>
        <authorList>
            <person name="Roca-Couso R."/>
            <person name="Flores-Felix J.D."/>
            <person name="Igual J.M."/>
            <person name="Rivas R."/>
        </authorList>
    </citation>
    <scope>NUCLEOTIDE SEQUENCE</scope>
    <source>
        <strain evidence="9">CRRU44</strain>
    </source>
</reference>
<keyword evidence="4" id="KW-1003">Cell membrane</keyword>
<dbReference type="InterPro" id="IPR037294">
    <property type="entry name" value="ABC_BtuC-like"/>
</dbReference>
<dbReference type="CDD" id="cd06550">
    <property type="entry name" value="TM_ABC_iron-siderophores_like"/>
    <property type="match status" value="1"/>
</dbReference>
<dbReference type="EMBL" id="JAANCM010000006">
    <property type="protein sequence ID" value="NHT76804.1"/>
    <property type="molecule type" value="Genomic_DNA"/>
</dbReference>
<dbReference type="Gene3D" id="1.10.3470.10">
    <property type="entry name" value="ABC transporter involved in vitamin B12 uptake, BtuC"/>
    <property type="match status" value="1"/>
</dbReference>
<sequence length="336" mass="34665">MNASRGSRLLWLGLGLVVLLVAFMASLGIGAKPLPMDVVIESLFGTLRGPEATIVLQSRLPRALIGIFGGAALGLSGALMQTLTRNPLADPGIIGVNAGAGLAVTLGFAFAGITQPYSLFAYSFAGALLTALLVHLISVKGAARPDPLRFVLAGLTVGAMMSGISSAIALLQPHVFDRMRFWMAGSLDVGDLTLVLAAIPLICVGCILALALARSVNALEMGVDTAALLGTTPVKTQAATLLTVALLSGTVTAVTGPIGFVGLMIPYIARWAVGPDLRWMLPFSFLYAAILLLCSDIAGRLIAVGELRVSIVTAFLGAPVLILLARGRMAGRAALR</sequence>
<evidence type="ECO:0000256" key="7">
    <source>
        <dbReference type="ARBA" id="ARBA00023136"/>
    </source>
</evidence>
<evidence type="ECO:0000256" key="3">
    <source>
        <dbReference type="ARBA" id="ARBA00022448"/>
    </source>
</evidence>
<evidence type="ECO:0000256" key="5">
    <source>
        <dbReference type="ARBA" id="ARBA00022692"/>
    </source>
</evidence>
<dbReference type="GO" id="GO:0033214">
    <property type="term" value="P:siderophore-iron import into cell"/>
    <property type="evidence" value="ECO:0007669"/>
    <property type="project" value="TreeGrafter"/>
</dbReference>
<evidence type="ECO:0000313" key="9">
    <source>
        <dbReference type="EMBL" id="NHT76804.1"/>
    </source>
</evidence>
<keyword evidence="3" id="KW-0813">Transport</keyword>
<feature type="transmembrane region" description="Helical" evidence="8">
    <location>
        <begin position="309"/>
        <end position="327"/>
    </location>
</feature>
<keyword evidence="5 8" id="KW-0812">Transmembrane</keyword>
<feature type="transmembrane region" description="Helical" evidence="8">
    <location>
        <begin position="150"/>
        <end position="172"/>
    </location>
</feature>
<dbReference type="FunFam" id="1.10.3470.10:FF:000001">
    <property type="entry name" value="Vitamin B12 ABC transporter permease BtuC"/>
    <property type="match status" value="1"/>
</dbReference>
<keyword evidence="6 8" id="KW-1133">Transmembrane helix</keyword>
<evidence type="ECO:0000256" key="4">
    <source>
        <dbReference type="ARBA" id="ARBA00022475"/>
    </source>
</evidence>
<dbReference type="PANTHER" id="PTHR30472:SF1">
    <property type="entry name" value="FE(3+) DICITRATE TRANSPORT SYSTEM PERMEASE PROTEIN FECC-RELATED"/>
    <property type="match status" value="1"/>
</dbReference>
<feature type="transmembrane region" description="Helical" evidence="8">
    <location>
        <begin position="192"/>
        <end position="213"/>
    </location>
</feature>
<dbReference type="AlphaFoldDB" id="A0AA44CBH7"/>
<evidence type="ECO:0000256" key="1">
    <source>
        <dbReference type="ARBA" id="ARBA00004651"/>
    </source>
</evidence>
<dbReference type="GO" id="GO:0005886">
    <property type="term" value="C:plasma membrane"/>
    <property type="evidence" value="ECO:0007669"/>
    <property type="project" value="UniProtKB-SubCell"/>
</dbReference>
<dbReference type="RefSeq" id="WP_167129685.1">
    <property type="nucleotide sequence ID" value="NZ_JAANCM010000006.1"/>
</dbReference>
<evidence type="ECO:0000256" key="8">
    <source>
        <dbReference type="SAM" id="Phobius"/>
    </source>
</evidence>
<comment type="subcellular location">
    <subcellularLocation>
        <location evidence="1">Cell membrane</location>
        <topology evidence="1">Multi-pass membrane protein</topology>
    </subcellularLocation>
</comment>
<feature type="transmembrane region" description="Helical" evidence="8">
    <location>
        <begin position="92"/>
        <end position="113"/>
    </location>
</feature>